<dbReference type="AlphaFoldDB" id="A0A9N9QHJ7"/>
<organism evidence="2 3">
    <name type="scientific">Ceutorhynchus assimilis</name>
    <name type="common">cabbage seed weevil</name>
    <dbReference type="NCBI Taxonomy" id="467358"/>
    <lineage>
        <taxon>Eukaryota</taxon>
        <taxon>Metazoa</taxon>
        <taxon>Ecdysozoa</taxon>
        <taxon>Arthropoda</taxon>
        <taxon>Hexapoda</taxon>
        <taxon>Insecta</taxon>
        <taxon>Pterygota</taxon>
        <taxon>Neoptera</taxon>
        <taxon>Endopterygota</taxon>
        <taxon>Coleoptera</taxon>
        <taxon>Polyphaga</taxon>
        <taxon>Cucujiformia</taxon>
        <taxon>Curculionidae</taxon>
        <taxon>Ceutorhynchinae</taxon>
        <taxon>Ceutorhynchus</taxon>
    </lineage>
</organism>
<accession>A0A9N9QHJ7</accession>
<protein>
    <submittedName>
        <fullName evidence="2">Uncharacterized protein</fullName>
    </submittedName>
</protein>
<feature type="chain" id="PRO_5040231771" evidence="1">
    <location>
        <begin position="19"/>
        <end position="328"/>
    </location>
</feature>
<evidence type="ECO:0000256" key="1">
    <source>
        <dbReference type="SAM" id="SignalP"/>
    </source>
</evidence>
<dbReference type="SUPFAM" id="SSF48371">
    <property type="entry name" value="ARM repeat"/>
    <property type="match status" value="1"/>
</dbReference>
<proteinExistence type="predicted"/>
<keyword evidence="3" id="KW-1185">Reference proteome</keyword>
<sequence length="328" mass="35781">MIKFVILALCGLMCLTQATPAKLSKELGTAQEIERQHALKELQNFDFTGAFVKLVLKSPERAAANVIELLTKNNNAGAEAVLDAFNAGLNARIFVINGDYIEIDRTAFERMLFENTRSFAQVFFPSLQQRSANGIYQRKLQEYVSAIEFKQPLEEFNAVLMADRQQIDVRAISLGGILNSITSSISSVVSNLLSTVASLIVNLLKSIVSLVNNVLAWLKTRISLVYTLLNPIGSLINSILNQIINLLSNLITTTTETVTSRKRREVAAVTESTTANKNIITTLLSYVANTLASLIGGVGDGVVSLLTNVTNFLATIISNVETTLNNLL</sequence>
<dbReference type="InterPro" id="IPR016024">
    <property type="entry name" value="ARM-type_fold"/>
</dbReference>
<name>A0A9N9QHJ7_9CUCU</name>
<evidence type="ECO:0000313" key="3">
    <source>
        <dbReference type="Proteomes" id="UP001152799"/>
    </source>
</evidence>
<keyword evidence="1" id="KW-0732">Signal</keyword>
<dbReference type="Proteomes" id="UP001152799">
    <property type="component" value="Chromosome 6"/>
</dbReference>
<reference evidence="2" key="1">
    <citation type="submission" date="2022-01" db="EMBL/GenBank/DDBJ databases">
        <authorList>
            <person name="King R."/>
        </authorList>
    </citation>
    <scope>NUCLEOTIDE SEQUENCE</scope>
</reference>
<evidence type="ECO:0000313" key="2">
    <source>
        <dbReference type="EMBL" id="CAG9770716.1"/>
    </source>
</evidence>
<dbReference type="EMBL" id="OU892282">
    <property type="protein sequence ID" value="CAG9770716.1"/>
    <property type="molecule type" value="Genomic_DNA"/>
</dbReference>
<feature type="signal peptide" evidence="1">
    <location>
        <begin position="1"/>
        <end position="18"/>
    </location>
</feature>
<gene>
    <name evidence="2" type="ORF">CEUTPL_LOCUS11164</name>
</gene>
<dbReference type="OrthoDB" id="10679828at2759"/>